<dbReference type="InterPro" id="IPR053745">
    <property type="entry name" value="Viral_Tail_Comp_sf"/>
</dbReference>
<sequence>MSSAKAAVEAAVYDALAQTISGATVYQDAPDNAPLPIVVIGDMRSARLPGKASSPDRSVTVSIVTLIEAQERAPLLALMDQIETALDGGTFVADPWTLSGTFDDDEAVLAEDGSTYSGLSTFTFLALAD</sequence>
<name>A0ABS2D897_9SPHN</name>
<proteinExistence type="predicted"/>
<comment type="caution">
    <text evidence="1">The sequence shown here is derived from an EMBL/GenBank/DDBJ whole genome shotgun (WGS) entry which is preliminary data.</text>
</comment>
<evidence type="ECO:0000313" key="1">
    <source>
        <dbReference type="EMBL" id="MBM6576346.1"/>
    </source>
</evidence>
<dbReference type="Proteomes" id="UP000763641">
    <property type="component" value="Unassembled WGS sequence"/>
</dbReference>
<dbReference type="RefSeq" id="WP_204198128.1">
    <property type="nucleotide sequence ID" value="NZ_JAFEMC010000002.1"/>
</dbReference>
<dbReference type="EMBL" id="JAFEMC010000002">
    <property type="protein sequence ID" value="MBM6576346.1"/>
    <property type="molecule type" value="Genomic_DNA"/>
</dbReference>
<dbReference type="Gene3D" id="3.30.2000.30">
    <property type="match status" value="1"/>
</dbReference>
<accession>A0ABS2D897</accession>
<dbReference type="InterPro" id="IPR021508">
    <property type="entry name" value="Gp17-like"/>
</dbReference>
<dbReference type="Pfam" id="PF11367">
    <property type="entry name" value="Tail_completion_gp17"/>
    <property type="match status" value="1"/>
</dbReference>
<reference evidence="1 2" key="1">
    <citation type="submission" date="2020-12" db="EMBL/GenBank/DDBJ databases">
        <title>Sphingomonas sp.</title>
        <authorList>
            <person name="Kim M.K."/>
        </authorList>
    </citation>
    <scope>NUCLEOTIDE SEQUENCE [LARGE SCALE GENOMIC DNA]</scope>
    <source>
        <strain evidence="1 2">BT552</strain>
    </source>
</reference>
<keyword evidence="2" id="KW-1185">Reference proteome</keyword>
<organism evidence="1 2">
    <name type="scientific">Sphingomonas longa</name>
    <dbReference type="NCBI Taxonomy" id="2778730"/>
    <lineage>
        <taxon>Bacteria</taxon>
        <taxon>Pseudomonadati</taxon>
        <taxon>Pseudomonadota</taxon>
        <taxon>Alphaproteobacteria</taxon>
        <taxon>Sphingomonadales</taxon>
        <taxon>Sphingomonadaceae</taxon>
        <taxon>Sphingomonas</taxon>
    </lineage>
</organism>
<protein>
    <submittedName>
        <fullName evidence="1">DUF3168 domain-containing protein</fullName>
    </submittedName>
</protein>
<evidence type="ECO:0000313" key="2">
    <source>
        <dbReference type="Proteomes" id="UP000763641"/>
    </source>
</evidence>
<gene>
    <name evidence="1" type="ORF">ILT43_08170</name>
</gene>